<evidence type="ECO:0000259" key="1">
    <source>
        <dbReference type="Pfam" id="PF03781"/>
    </source>
</evidence>
<dbReference type="PANTHER" id="PTHR23150:SF19">
    <property type="entry name" value="FORMYLGLYCINE-GENERATING ENZYME"/>
    <property type="match status" value="1"/>
</dbReference>
<protein>
    <submittedName>
        <fullName evidence="2">Formylglycine-generating enzyme family protein</fullName>
    </submittedName>
</protein>
<dbReference type="Proteomes" id="UP001254488">
    <property type="component" value="Unassembled WGS sequence"/>
</dbReference>
<dbReference type="Gene3D" id="3.90.1580.10">
    <property type="entry name" value="paralog of FGE (formylglycine-generating enzyme)"/>
    <property type="match status" value="1"/>
</dbReference>
<comment type="caution">
    <text evidence="2">The sequence shown here is derived from an EMBL/GenBank/DDBJ whole genome shotgun (WGS) entry which is preliminary data.</text>
</comment>
<dbReference type="EMBL" id="JAVRHZ010000003">
    <property type="protein sequence ID" value="MDT0555819.1"/>
    <property type="molecule type" value="Genomic_DNA"/>
</dbReference>
<feature type="domain" description="Sulfatase-modifying factor enzyme-like" evidence="1">
    <location>
        <begin position="28"/>
        <end position="282"/>
    </location>
</feature>
<dbReference type="PANTHER" id="PTHR23150">
    <property type="entry name" value="SULFATASE MODIFYING FACTOR 1, 2"/>
    <property type="match status" value="1"/>
</dbReference>
<dbReference type="InterPro" id="IPR051043">
    <property type="entry name" value="Sulfatase_Mod_Factor_Kinase"/>
</dbReference>
<dbReference type="RefSeq" id="WP_311332771.1">
    <property type="nucleotide sequence ID" value="NZ_JAVRHZ010000003.1"/>
</dbReference>
<reference evidence="2 3" key="1">
    <citation type="submission" date="2023-09" db="EMBL/GenBank/DDBJ databases">
        <authorList>
            <person name="Rey-Velasco X."/>
        </authorList>
    </citation>
    <scope>NUCLEOTIDE SEQUENCE [LARGE SCALE GENOMIC DNA]</scope>
    <source>
        <strain evidence="2 3">W242</strain>
    </source>
</reference>
<gene>
    <name evidence="2" type="ORF">RM538_07385</name>
</gene>
<organism evidence="2 3">
    <name type="scientific">Patiriisocius hiemis</name>
    <dbReference type="NCBI Taxonomy" id="3075604"/>
    <lineage>
        <taxon>Bacteria</taxon>
        <taxon>Pseudomonadati</taxon>
        <taxon>Bacteroidota</taxon>
        <taxon>Flavobacteriia</taxon>
        <taxon>Flavobacteriales</taxon>
        <taxon>Flavobacteriaceae</taxon>
        <taxon>Patiriisocius</taxon>
    </lineage>
</organism>
<dbReference type="InterPro" id="IPR042095">
    <property type="entry name" value="SUMF_sf"/>
</dbReference>
<dbReference type="SUPFAM" id="SSF56436">
    <property type="entry name" value="C-type lectin-like"/>
    <property type="match status" value="1"/>
</dbReference>
<keyword evidence="3" id="KW-1185">Reference proteome</keyword>
<evidence type="ECO:0000313" key="3">
    <source>
        <dbReference type="Proteomes" id="UP001254488"/>
    </source>
</evidence>
<dbReference type="Pfam" id="PF03781">
    <property type="entry name" value="FGE-sulfatase"/>
    <property type="match status" value="1"/>
</dbReference>
<dbReference type="PROSITE" id="PS51257">
    <property type="entry name" value="PROKAR_LIPOPROTEIN"/>
    <property type="match status" value="1"/>
</dbReference>
<proteinExistence type="predicted"/>
<evidence type="ECO:0000313" key="2">
    <source>
        <dbReference type="EMBL" id="MDT0555819.1"/>
    </source>
</evidence>
<sequence>MKAINCLFLVAIFFVLSSCNTKEKQLIEGMIYINGGETYVGSNTFSLDEAPQKTKIVKGFYMDKHPVTVQQFSDFIEATNYKTEAETFGNSAVFNFKTGTWALKDGATWRYPQGKDFPKSDGNHPVTQVSWNDAIAYCKWSGKRLPTEIEWEYAARNAGAITDAIYPWNSNEIKKDGDYLANFWQGPFPLYNALEDGYETTSPVGAFGETPLGLQDMVGNVWEWCANWKVSYSDSTKTSNEKVQRGGSFLCDPKVCYGYRVSARSSSTPESALMNVGFRCVKDVD</sequence>
<dbReference type="InterPro" id="IPR005532">
    <property type="entry name" value="SUMF_dom"/>
</dbReference>
<dbReference type="InterPro" id="IPR016187">
    <property type="entry name" value="CTDL_fold"/>
</dbReference>
<name>A0ABU2YCA4_9FLAO</name>
<accession>A0ABU2YCA4</accession>